<dbReference type="Proteomes" id="UP000027178">
    <property type="component" value="Unassembled WGS sequence"/>
</dbReference>
<reference evidence="1 2" key="1">
    <citation type="submission" date="2014-05" db="EMBL/GenBank/DDBJ databases">
        <title>Draft Genome Sequence of Kitasatospora cheerisanensis KCTC 2395.</title>
        <authorList>
            <person name="Nam D.H."/>
        </authorList>
    </citation>
    <scope>NUCLEOTIDE SEQUENCE [LARGE SCALE GENOMIC DNA]</scope>
    <source>
        <strain evidence="1 2">KCTC 2395</strain>
    </source>
</reference>
<dbReference type="AlphaFoldDB" id="A0A066YNN1"/>
<protein>
    <submittedName>
        <fullName evidence="1">Uncharacterized protein</fullName>
    </submittedName>
</protein>
<sequence length="89" mass="9179">MEEDGGAAFPGDEVVRALLTAIATLEDLVSVGSDSNFALSTLEGIAHELGGMDAAEGRRFVAALERVAVAEPDRAAWIRGLPVALGPDC</sequence>
<dbReference type="HOGENOM" id="CLU_2450664_0_0_11"/>
<dbReference type="PATRIC" id="fig|1348663.4.peg.6454"/>
<dbReference type="eggNOG" id="ENOG50326PT">
    <property type="taxonomic scope" value="Bacteria"/>
</dbReference>
<evidence type="ECO:0000313" key="1">
    <source>
        <dbReference type="EMBL" id="KDN81569.1"/>
    </source>
</evidence>
<proteinExistence type="predicted"/>
<comment type="caution">
    <text evidence="1">The sequence shown here is derived from an EMBL/GenBank/DDBJ whole genome shotgun (WGS) entry which is preliminary data.</text>
</comment>
<organism evidence="1 2">
    <name type="scientific">Kitasatospora cheerisanensis KCTC 2395</name>
    <dbReference type="NCBI Taxonomy" id="1348663"/>
    <lineage>
        <taxon>Bacteria</taxon>
        <taxon>Bacillati</taxon>
        <taxon>Actinomycetota</taxon>
        <taxon>Actinomycetes</taxon>
        <taxon>Kitasatosporales</taxon>
        <taxon>Streptomycetaceae</taxon>
        <taxon>Kitasatospora</taxon>
    </lineage>
</organism>
<dbReference type="EMBL" id="JNBY01000138">
    <property type="protein sequence ID" value="KDN81569.1"/>
    <property type="molecule type" value="Genomic_DNA"/>
</dbReference>
<evidence type="ECO:0000313" key="2">
    <source>
        <dbReference type="Proteomes" id="UP000027178"/>
    </source>
</evidence>
<accession>A0A066YNN1</accession>
<keyword evidence="2" id="KW-1185">Reference proteome</keyword>
<gene>
    <name evidence="1" type="ORF">KCH_66710</name>
</gene>
<name>A0A066YNN1_9ACTN</name>